<dbReference type="SUPFAM" id="SSF54106">
    <property type="entry name" value="LysM domain"/>
    <property type="match status" value="1"/>
</dbReference>
<dbReference type="EMBL" id="JALJOT010000011">
    <property type="protein sequence ID" value="KAK9905592.1"/>
    <property type="molecule type" value="Genomic_DNA"/>
</dbReference>
<evidence type="ECO:0000313" key="4">
    <source>
        <dbReference type="Proteomes" id="UP001491310"/>
    </source>
</evidence>
<feature type="domain" description="LysM" evidence="2">
    <location>
        <begin position="364"/>
        <end position="410"/>
    </location>
</feature>
<proteinExistence type="predicted"/>
<dbReference type="PROSITE" id="PS51782">
    <property type="entry name" value="LYSM"/>
    <property type="match status" value="1"/>
</dbReference>
<keyword evidence="4" id="KW-1185">Reference proteome</keyword>
<gene>
    <name evidence="3" type="ORF">WJX75_002683</name>
</gene>
<name>A0ABR2YHI7_9CHLO</name>
<dbReference type="Pfam" id="PF01476">
    <property type="entry name" value="LysM"/>
    <property type="match status" value="1"/>
</dbReference>
<dbReference type="Gene3D" id="3.10.350.10">
    <property type="entry name" value="LysM domain"/>
    <property type="match status" value="1"/>
</dbReference>
<accession>A0ABR2YHI7</accession>
<dbReference type="InterPro" id="IPR018392">
    <property type="entry name" value="LysM"/>
</dbReference>
<feature type="chain" id="PRO_5047089909" description="LysM domain-containing protein" evidence="1">
    <location>
        <begin position="17"/>
        <end position="440"/>
    </location>
</feature>
<feature type="signal peptide" evidence="1">
    <location>
        <begin position="1"/>
        <end position="16"/>
    </location>
</feature>
<dbReference type="Proteomes" id="UP001491310">
    <property type="component" value="Unassembled WGS sequence"/>
</dbReference>
<dbReference type="InterPro" id="IPR036779">
    <property type="entry name" value="LysM_dom_sf"/>
</dbReference>
<protein>
    <recommendedName>
        <fullName evidence="2">LysM domain-containing protein</fullName>
    </recommendedName>
</protein>
<dbReference type="CDD" id="cd00118">
    <property type="entry name" value="LysM"/>
    <property type="match status" value="1"/>
</dbReference>
<keyword evidence="1" id="KW-0732">Signal</keyword>
<organism evidence="3 4">
    <name type="scientific">Coccomyxa subellipsoidea</name>
    <dbReference type="NCBI Taxonomy" id="248742"/>
    <lineage>
        <taxon>Eukaryota</taxon>
        <taxon>Viridiplantae</taxon>
        <taxon>Chlorophyta</taxon>
        <taxon>core chlorophytes</taxon>
        <taxon>Trebouxiophyceae</taxon>
        <taxon>Trebouxiophyceae incertae sedis</taxon>
        <taxon>Coccomyxaceae</taxon>
        <taxon>Coccomyxa</taxon>
    </lineage>
</organism>
<comment type="caution">
    <text evidence="3">The sequence shown here is derived from an EMBL/GenBank/DDBJ whole genome shotgun (WGS) entry which is preliminary data.</text>
</comment>
<evidence type="ECO:0000313" key="3">
    <source>
        <dbReference type="EMBL" id="KAK9905592.1"/>
    </source>
</evidence>
<evidence type="ECO:0000256" key="1">
    <source>
        <dbReference type="SAM" id="SignalP"/>
    </source>
</evidence>
<evidence type="ECO:0000259" key="2">
    <source>
        <dbReference type="PROSITE" id="PS51782"/>
    </source>
</evidence>
<sequence length="440" mass="42633">MWKVAALLFLIGSAGAAPAGAPAFAPALAHVPSLAPSLAAAKSVAAAAPAVARAFGASVVGQSAVCRIPVNGGTLINAPLDKGNPMASNIQPYTQPANHQAHVDSADAFWDNIAAVATAAVGGVILVGGTIAAGVAAAGEEGEGIPNAFHELGGEIEMGGQVLAHGVEGIPDGQPLADVMEAAEGIDHLGAQIEGGAVEGAEAAGGELAAGAEAAQAGAAAAGVEAGAAVGGGEIGAGVAVGVETGLEVGALALQTAQADSVPLDLQDGDVATADASLKKVQAKGVTNPIQLAMLAGKPVSKAASAPLTAFQNILVLAPQQAQQARAPTALPSAIQAGAATPVKTTTPASGGRKMLQSYPDCCNTYTVKAGDTLDSIAAAYGQPVNGAKIMQYANGLPSASVAPGQTIMLPCGRLLSYINAYNVGLLTKATAVTAAPTAG</sequence>
<reference evidence="3 4" key="1">
    <citation type="journal article" date="2024" name="Nat. Commun.">
        <title>Phylogenomics reveals the evolutionary origins of lichenization in chlorophyte algae.</title>
        <authorList>
            <person name="Puginier C."/>
            <person name="Libourel C."/>
            <person name="Otte J."/>
            <person name="Skaloud P."/>
            <person name="Haon M."/>
            <person name="Grisel S."/>
            <person name="Petersen M."/>
            <person name="Berrin J.G."/>
            <person name="Delaux P.M."/>
            <person name="Dal Grande F."/>
            <person name="Keller J."/>
        </authorList>
    </citation>
    <scope>NUCLEOTIDE SEQUENCE [LARGE SCALE GENOMIC DNA]</scope>
    <source>
        <strain evidence="3 4">SAG 216-7</strain>
    </source>
</reference>
<dbReference type="SMART" id="SM00257">
    <property type="entry name" value="LysM"/>
    <property type="match status" value="1"/>
</dbReference>